<accession>A0ABX2JCQ5</accession>
<evidence type="ECO:0000256" key="1">
    <source>
        <dbReference type="ARBA" id="ARBA00001966"/>
    </source>
</evidence>
<sequence length="397" mass="42834">MSASPQAIVTLGCRLNIAESEAIRQLLPARADGRDVAVVNSCGVTNQAVKDTRAAIRRLRRDRPEVELVVTGCASDMDRVAFAAMPEVDRVVANAAKLLPTTWGPRANAAPPRRHTRGFVAVQNGCDHACTFCAIPQGRGSSRSDPIGEVVHHVATLVERGQREVVLSGVDLTSYDDRGARLPVLVERLLAQVPGLQRLRLSSLDPAEVDDHLSALLSQEPRVMPHVHLSLQAGDDLILKRMRRRHSRAQVIALAQSLKAARPEITIGADLIAGFPTESEPAHANTLAMVNEADITHAHVFPYSPRDRTPAARMPQVAPDLARTRAAALRTMSAERRADWLATQVGTVQAVLIERPGDRGHTPAFADLRLDTAEPVGTIVNARVTAATPTHLIGTPE</sequence>
<keyword evidence="5" id="KW-0479">Metal-binding</keyword>
<gene>
    <name evidence="10" type="ORF">HRV97_02850</name>
</gene>
<keyword evidence="2" id="KW-0004">4Fe-4S</keyword>
<dbReference type="Proteomes" id="UP000621447">
    <property type="component" value="Unassembled WGS sequence"/>
</dbReference>
<dbReference type="SMART" id="SM00729">
    <property type="entry name" value="Elp3"/>
    <property type="match status" value="1"/>
</dbReference>
<feature type="domain" description="MTTase N-terminal" evidence="8">
    <location>
        <begin position="4"/>
        <end position="108"/>
    </location>
</feature>
<dbReference type="PROSITE" id="PS51918">
    <property type="entry name" value="RADICAL_SAM"/>
    <property type="match status" value="1"/>
</dbReference>
<evidence type="ECO:0000256" key="6">
    <source>
        <dbReference type="ARBA" id="ARBA00023004"/>
    </source>
</evidence>
<comment type="caution">
    <text evidence="10">The sequence shown here is derived from an EMBL/GenBank/DDBJ whole genome shotgun (WGS) entry which is preliminary data.</text>
</comment>
<dbReference type="InterPro" id="IPR005839">
    <property type="entry name" value="Methylthiotransferase"/>
</dbReference>
<dbReference type="InterPro" id="IPR006638">
    <property type="entry name" value="Elp3/MiaA/NifB-like_rSAM"/>
</dbReference>
<protein>
    <submittedName>
        <fullName evidence="10">MiaB/RimO family radical SAM methylthiotransferase</fullName>
        <ecNumber evidence="10">2.8.4.-</ecNumber>
    </submittedName>
</protein>
<dbReference type="Pfam" id="PF00919">
    <property type="entry name" value="UPF0004"/>
    <property type="match status" value="1"/>
</dbReference>
<dbReference type="InterPro" id="IPR007197">
    <property type="entry name" value="rSAM"/>
</dbReference>
<evidence type="ECO:0000313" key="10">
    <source>
        <dbReference type="EMBL" id="NTS64098.1"/>
    </source>
</evidence>
<dbReference type="SUPFAM" id="SSF102114">
    <property type="entry name" value="Radical SAM enzymes"/>
    <property type="match status" value="1"/>
</dbReference>
<dbReference type="InterPro" id="IPR023404">
    <property type="entry name" value="rSAM_horseshoe"/>
</dbReference>
<dbReference type="PROSITE" id="PS01278">
    <property type="entry name" value="MTTASE_RADICAL"/>
    <property type="match status" value="1"/>
</dbReference>
<evidence type="ECO:0000259" key="8">
    <source>
        <dbReference type="PROSITE" id="PS51449"/>
    </source>
</evidence>
<keyword evidence="6" id="KW-0408">Iron</keyword>
<keyword evidence="11" id="KW-1185">Reference proteome</keyword>
<dbReference type="PANTHER" id="PTHR11918:SF45">
    <property type="entry name" value="THREONYLCARBAMOYLADENOSINE TRNA METHYLTHIOTRANSFERASE"/>
    <property type="match status" value="1"/>
</dbReference>
<dbReference type="SFLD" id="SFLDS00029">
    <property type="entry name" value="Radical_SAM"/>
    <property type="match status" value="1"/>
</dbReference>
<evidence type="ECO:0000256" key="2">
    <source>
        <dbReference type="ARBA" id="ARBA00022485"/>
    </source>
</evidence>
<dbReference type="Pfam" id="PF04055">
    <property type="entry name" value="Radical_SAM"/>
    <property type="match status" value="1"/>
</dbReference>
<dbReference type="EC" id="2.8.4.-" evidence="10"/>
<comment type="cofactor">
    <cofactor evidence="1">
        <name>[4Fe-4S] cluster</name>
        <dbReference type="ChEBI" id="CHEBI:49883"/>
    </cofactor>
</comment>
<evidence type="ECO:0000259" key="9">
    <source>
        <dbReference type="PROSITE" id="PS51918"/>
    </source>
</evidence>
<evidence type="ECO:0000256" key="4">
    <source>
        <dbReference type="ARBA" id="ARBA00022691"/>
    </source>
</evidence>
<dbReference type="CDD" id="cd01335">
    <property type="entry name" value="Radical_SAM"/>
    <property type="match status" value="1"/>
</dbReference>
<reference evidence="10 11" key="1">
    <citation type="submission" date="2020-06" db="EMBL/GenBank/DDBJ databases">
        <title>Sphingomonas hominis sp. nov., a member of the Sphingomonas, isolated from the hair of a 22-year-old girl.</title>
        <authorList>
            <person name="Zhang D.-F."/>
            <person name="Cui X.-W."/>
        </authorList>
    </citation>
    <scope>NUCLEOTIDE SEQUENCE [LARGE SCALE GENOMIC DNA]</scope>
    <source>
        <strain evidence="10 11">HHU CXW</strain>
    </source>
</reference>
<dbReference type="PROSITE" id="PS51449">
    <property type="entry name" value="MTTASE_N"/>
    <property type="match status" value="1"/>
</dbReference>
<dbReference type="InterPro" id="IPR013848">
    <property type="entry name" value="Methylthiotransferase_N"/>
</dbReference>
<evidence type="ECO:0000256" key="7">
    <source>
        <dbReference type="ARBA" id="ARBA00023014"/>
    </source>
</evidence>
<dbReference type="Gene3D" id="3.80.30.20">
    <property type="entry name" value="tm_1862 like domain"/>
    <property type="match status" value="1"/>
</dbReference>
<dbReference type="GO" id="GO:0016740">
    <property type="term" value="F:transferase activity"/>
    <property type="evidence" value="ECO:0007669"/>
    <property type="project" value="UniProtKB-KW"/>
</dbReference>
<keyword evidence="3 10" id="KW-0808">Transferase</keyword>
<name>A0ABX2JCQ5_9SPHN</name>
<evidence type="ECO:0000256" key="5">
    <source>
        <dbReference type="ARBA" id="ARBA00022723"/>
    </source>
</evidence>
<dbReference type="RefSeq" id="WP_174192155.1">
    <property type="nucleotide sequence ID" value="NZ_JABULH010000001.1"/>
</dbReference>
<dbReference type="InterPro" id="IPR058240">
    <property type="entry name" value="rSAM_sf"/>
</dbReference>
<dbReference type="InterPro" id="IPR020612">
    <property type="entry name" value="Methylthiotransferase_CS"/>
</dbReference>
<dbReference type="InterPro" id="IPR038135">
    <property type="entry name" value="Methylthiotransferase_N_sf"/>
</dbReference>
<dbReference type="SFLD" id="SFLDG01082">
    <property type="entry name" value="B12-binding_domain_containing"/>
    <property type="match status" value="1"/>
</dbReference>
<feature type="domain" description="Radical SAM core" evidence="9">
    <location>
        <begin position="112"/>
        <end position="342"/>
    </location>
</feature>
<evidence type="ECO:0000256" key="3">
    <source>
        <dbReference type="ARBA" id="ARBA00022679"/>
    </source>
</evidence>
<evidence type="ECO:0000313" key="11">
    <source>
        <dbReference type="Proteomes" id="UP000621447"/>
    </source>
</evidence>
<dbReference type="NCBIfam" id="TIGR00089">
    <property type="entry name" value="MiaB/RimO family radical SAM methylthiotransferase"/>
    <property type="match status" value="1"/>
</dbReference>
<proteinExistence type="predicted"/>
<dbReference type="PANTHER" id="PTHR11918">
    <property type="entry name" value="RADICAL SAM PROTEINS"/>
    <property type="match status" value="1"/>
</dbReference>
<dbReference type="EMBL" id="JABULH010000001">
    <property type="protein sequence ID" value="NTS64098.1"/>
    <property type="molecule type" value="Genomic_DNA"/>
</dbReference>
<keyword evidence="7" id="KW-0411">Iron-sulfur</keyword>
<keyword evidence="4" id="KW-0949">S-adenosyl-L-methionine</keyword>
<organism evidence="10 11">
    <name type="scientific">Sphingomonas hominis</name>
    <dbReference type="NCBI Taxonomy" id="2741495"/>
    <lineage>
        <taxon>Bacteria</taxon>
        <taxon>Pseudomonadati</taxon>
        <taxon>Pseudomonadota</taxon>
        <taxon>Alphaproteobacteria</taxon>
        <taxon>Sphingomonadales</taxon>
        <taxon>Sphingomonadaceae</taxon>
        <taxon>Sphingomonas</taxon>
    </lineage>
</organism>
<dbReference type="Gene3D" id="3.40.50.12160">
    <property type="entry name" value="Methylthiotransferase, N-terminal domain"/>
    <property type="match status" value="1"/>
</dbReference>